<dbReference type="InterPro" id="IPR036020">
    <property type="entry name" value="WW_dom_sf"/>
</dbReference>
<feature type="region of interest" description="Disordered" evidence="1">
    <location>
        <begin position="434"/>
        <end position="476"/>
    </location>
</feature>
<dbReference type="InterPro" id="IPR001202">
    <property type="entry name" value="WW_dom"/>
</dbReference>
<dbReference type="Pfam" id="PF00397">
    <property type="entry name" value="WW"/>
    <property type="match status" value="1"/>
</dbReference>
<dbReference type="SUPFAM" id="SSF51045">
    <property type="entry name" value="WW domain"/>
    <property type="match status" value="1"/>
</dbReference>
<feature type="domain" description="WW" evidence="3">
    <location>
        <begin position="468"/>
        <end position="501"/>
    </location>
</feature>
<feature type="transmembrane region" description="Helical" evidence="2">
    <location>
        <begin position="280"/>
        <end position="303"/>
    </location>
</feature>
<dbReference type="SMART" id="SM00456">
    <property type="entry name" value="WW"/>
    <property type="match status" value="1"/>
</dbReference>
<keyword evidence="5" id="KW-1185">Reference proteome</keyword>
<evidence type="ECO:0000259" key="3">
    <source>
        <dbReference type="PROSITE" id="PS50020"/>
    </source>
</evidence>
<dbReference type="AlphaFoldDB" id="A0AB34JQ67"/>
<feature type="transmembrane region" description="Helical" evidence="2">
    <location>
        <begin position="251"/>
        <end position="274"/>
    </location>
</feature>
<dbReference type="Gene3D" id="2.20.70.10">
    <property type="match status" value="1"/>
</dbReference>
<evidence type="ECO:0000256" key="1">
    <source>
        <dbReference type="SAM" id="MobiDB-lite"/>
    </source>
</evidence>
<proteinExistence type="predicted"/>
<keyword evidence="2" id="KW-0472">Membrane</keyword>
<name>A0AB34JQ67_PRYPA</name>
<feature type="region of interest" description="Disordered" evidence="1">
    <location>
        <begin position="356"/>
        <end position="375"/>
    </location>
</feature>
<keyword evidence="2" id="KW-0812">Transmembrane</keyword>
<feature type="region of interest" description="Disordered" evidence="1">
    <location>
        <begin position="57"/>
        <end position="76"/>
    </location>
</feature>
<comment type="caution">
    <text evidence="4">The sequence shown here is derived from an EMBL/GenBank/DDBJ whole genome shotgun (WGS) entry which is preliminary data.</text>
</comment>
<evidence type="ECO:0000313" key="5">
    <source>
        <dbReference type="Proteomes" id="UP001515480"/>
    </source>
</evidence>
<dbReference type="Proteomes" id="UP001515480">
    <property type="component" value="Unassembled WGS sequence"/>
</dbReference>
<evidence type="ECO:0000313" key="4">
    <source>
        <dbReference type="EMBL" id="KAL1523228.1"/>
    </source>
</evidence>
<feature type="region of interest" description="Disordered" evidence="1">
    <location>
        <begin position="81"/>
        <end position="137"/>
    </location>
</feature>
<accession>A0AB34JQ67</accession>
<evidence type="ECO:0000256" key="2">
    <source>
        <dbReference type="SAM" id="Phobius"/>
    </source>
</evidence>
<reference evidence="4 5" key="1">
    <citation type="journal article" date="2024" name="Science">
        <title>Giant polyketide synthase enzymes in the biosynthesis of giant marine polyether toxins.</title>
        <authorList>
            <person name="Fallon T.R."/>
            <person name="Shende V.V."/>
            <person name="Wierzbicki I.H."/>
            <person name="Pendleton A.L."/>
            <person name="Watervoot N.F."/>
            <person name="Auber R.P."/>
            <person name="Gonzalez D.J."/>
            <person name="Wisecaver J.H."/>
            <person name="Moore B.S."/>
        </authorList>
    </citation>
    <scope>NUCLEOTIDE SEQUENCE [LARGE SCALE GENOMIC DNA]</scope>
    <source>
        <strain evidence="4 5">12B1</strain>
    </source>
</reference>
<keyword evidence="2" id="KW-1133">Transmembrane helix</keyword>
<feature type="compositionally biased region" description="Polar residues" evidence="1">
    <location>
        <begin position="434"/>
        <end position="466"/>
    </location>
</feature>
<protein>
    <recommendedName>
        <fullName evidence="3">WW domain-containing protein</fullName>
    </recommendedName>
</protein>
<gene>
    <name evidence="4" type="ORF">AB1Y20_018179</name>
</gene>
<feature type="compositionally biased region" description="Basic and acidic residues" evidence="1">
    <location>
        <begin position="108"/>
        <end position="126"/>
    </location>
</feature>
<organism evidence="4 5">
    <name type="scientific">Prymnesium parvum</name>
    <name type="common">Toxic golden alga</name>
    <dbReference type="NCBI Taxonomy" id="97485"/>
    <lineage>
        <taxon>Eukaryota</taxon>
        <taxon>Haptista</taxon>
        <taxon>Haptophyta</taxon>
        <taxon>Prymnesiophyceae</taxon>
        <taxon>Prymnesiales</taxon>
        <taxon>Prymnesiaceae</taxon>
        <taxon>Prymnesium</taxon>
    </lineage>
</organism>
<dbReference type="CDD" id="cd00201">
    <property type="entry name" value="WW"/>
    <property type="match status" value="1"/>
</dbReference>
<feature type="compositionally biased region" description="Polar residues" evidence="1">
    <location>
        <begin position="87"/>
        <end position="103"/>
    </location>
</feature>
<dbReference type="EMBL" id="JBGBPQ010000006">
    <property type="protein sequence ID" value="KAL1523228.1"/>
    <property type="molecule type" value="Genomic_DNA"/>
</dbReference>
<feature type="compositionally biased region" description="Low complexity" evidence="1">
    <location>
        <begin position="358"/>
        <end position="369"/>
    </location>
</feature>
<dbReference type="PROSITE" id="PS50020">
    <property type="entry name" value="WW_DOMAIN_2"/>
    <property type="match status" value="1"/>
</dbReference>
<sequence length="513" mass="57075">MSPSSLCCFRTPLYTSTTRLSPCPRVPKPRALCIRWRRRPPQPALPAAIQALPDLEHGRGSSAQLTGPPRRASEPARLVVAHPAPSTRGTNASSISSQRSQKTVRLAVQKDHSEGRERMPSIDAKRSSSQSKGCDGVSLRRSMSADHCWRLERQSSGTSIVSGDSATSMPMPARSKGSDAHVARRYCSRFSRASASCRRSARTCSRPLMHPKVREMAEQFFENMRNADPAEKLTNALTLTRRSFQGNAWSLVRLGIAIWCCNVGYHVIYSWLLADQFGGWAWALCIPNGIFYAIMAIVLATAISSITSMGYTVNVQAEHVQMVFNKVIDMETTFWEQSEAISQHLAQLERLVSKLENPHQSSPRSRSQSAEVRTQTIQKLEQKLEKLLQGGTDTDGNSAVVSEVRSILEELHSWTDDARESPDITRDGSFTTVDEVSNEAQDSPKTSSQPSPKLQNSKQPVVTETKPTGLPSGWRTAQDENGYWYYYHKVLRQPQWKRPESDVTTDLGSQSNV</sequence>